<keyword evidence="1" id="KW-0812">Transmembrane</keyword>
<dbReference type="RefSeq" id="WP_181535738.1">
    <property type="nucleotide sequence ID" value="NZ_JACDUU010000001.1"/>
</dbReference>
<dbReference type="EMBL" id="JACDUU010000001">
    <property type="protein sequence ID" value="MBA2870165.1"/>
    <property type="molecule type" value="Genomic_DNA"/>
</dbReference>
<keyword evidence="3" id="KW-1185">Reference proteome</keyword>
<evidence type="ECO:0000256" key="1">
    <source>
        <dbReference type="SAM" id="Phobius"/>
    </source>
</evidence>
<feature type="transmembrane region" description="Helical" evidence="1">
    <location>
        <begin position="6"/>
        <end position="27"/>
    </location>
</feature>
<sequence length="67" mass="7625">MSPGLVKMWIALASIVFMFISVFSIYFSRYKTKNKVLKFIFALIAYVLMILAGLIIIFVVFSGPVQE</sequence>
<keyword evidence="1" id="KW-1133">Transmembrane helix</keyword>
<reference evidence="2 3" key="1">
    <citation type="submission" date="2020-07" db="EMBL/GenBank/DDBJ databases">
        <title>Genomic Encyclopedia of Type Strains, Phase IV (KMG-IV): sequencing the most valuable type-strain genomes for metagenomic binning, comparative biology and taxonomic classification.</title>
        <authorList>
            <person name="Goeker M."/>
        </authorList>
    </citation>
    <scope>NUCLEOTIDE SEQUENCE [LARGE SCALE GENOMIC DNA]</scope>
    <source>
        <strain evidence="2 3">DSM 25220</strain>
    </source>
</reference>
<evidence type="ECO:0000313" key="2">
    <source>
        <dbReference type="EMBL" id="MBA2870165.1"/>
    </source>
</evidence>
<accession>A0A7V9YXF3</accession>
<organism evidence="2 3">
    <name type="scientific">[Anoxybacillus] calidus</name>
    <dbReference type="NCBI Taxonomy" id="575178"/>
    <lineage>
        <taxon>Bacteria</taxon>
        <taxon>Bacillati</taxon>
        <taxon>Bacillota</taxon>
        <taxon>Bacilli</taxon>
        <taxon>Bacillales</taxon>
        <taxon>Anoxybacillaceae</taxon>
        <taxon>Paranoxybacillus</taxon>
    </lineage>
</organism>
<dbReference type="InterPro" id="IPR020076">
    <property type="entry name" value="DUF2768"/>
</dbReference>
<dbReference type="Pfam" id="PF10966">
    <property type="entry name" value="DUF2768"/>
    <property type="match status" value="1"/>
</dbReference>
<gene>
    <name evidence="2" type="ORF">HNQ85_000423</name>
</gene>
<feature type="transmembrane region" description="Helical" evidence="1">
    <location>
        <begin position="39"/>
        <end position="61"/>
    </location>
</feature>
<protein>
    <submittedName>
        <fullName evidence="2">Putative membrane protein</fullName>
    </submittedName>
</protein>
<name>A0A7V9YXF3_9BACL</name>
<dbReference type="Proteomes" id="UP000580891">
    <property type="component" value="Unassembled WGS sequence"/>
</dbReference>
<keyword evidence="1" id="KW-0472">Membrane</keyword>
<proteinExistence type="predicted"/>
<evidence type="ECO:0000313" key="3">
    <source>
        <dbReference type="Proteomes" id="UP000580891"/>
    </source>
</evidence>
<comment type="caution">
    <text evidence="2">The sequence shown here is derived from an EMBL/GenBank/DDBJ whole genome shotgun (WGS) entry which is preliminary data.</text>
</comment>
<dbReference type="AlphaFoldDB" id="A0A7V9YXF3"/>